<accession>D8LGH6</accession>
<dbReference type="AlphaFoldDB" id="D8LGH6"/>
<evidence type="ECO:0000256" key="3">
    <source>
        <dbReference type="ARBA" id="ARBA00012643"/>
    </source>
</evidence>
<name>D8LGH6_ECTSI</name>
<dbReference type="Pfam" id="PF05822">
    <property type="entry name" value="UMPH-1"/>
    <property type="match status" value="1"/>
</dbReference>
<comment type="similarity">
    <text evidence="2">Belongs to the pyrimidine 5'-nucleotidase family.</text>
</comment>
<dbReference type="InParanoid" id="D8LGH6"/>
<dbReference type="GO" id="GO:0005737">
    <property type="term" value="C:cytoplasm"/>
    <property type="evidence" value="ECO:0007669"/>
    <property type="project" value="InterPro"/>
</dbReference>
<protein>
    <recommendedName>
        <fullName evidence="3">5'-nucleotidase</fullName>
        <ecNumber evidence="3">3.1.3.5</ecNumber>
    </recommendedName>
</protein>
<evidence type="ECO:0000256" key="9">
    <source>
        <dbReference type="SAM" id="MobiDB-lite"/>
    </source>
</evidence>
<keyword evidence="5" id="KW-0547">Nucleotide-binding</keyword>
<keyword evidence="8" id="KW-0546">Nucleotide metabolism</keyword>
<evidence type="ECO:0000256" key="4">
    <source>
        <dbReference type="ARBA" id="ARBA00022723"/>
    </source>
</evidence>
<dbReference type="GO" id="GO:0009117">
    <property type="term" value="P:nucleotide metabolic process"/>
    <property type="evidence" value="ECO:0007669"/>
    <property type="project" value="UniProtKB-KW"/>
</dbReference>
<evidence type="ECO:0000313" key="11">
    <source>
        <dbReference type="Proteomes" id="UP000002630"/>
    </source>
</evidence>
<dbReference type="SUPFAM" id="SSF56784">
    <property type="entry name" value="HAD-like"/>
    <property type="match status" value="1"/>
</dbReference>
<dbReference type="InterPro" id="IPR006434">
    <property type="entry name" value="Pyrimidine_nucleotidase_eu"/>
</dbReference>
<dbReference type="GO" id="GO:0008253">
    <property type="term" value="F:5'-nucleotidase activity"/>
    <property type="evidence" value="ECO:0007669"/>
    <property type="project" value="UniProtKB-EC"/>
</dbReference>
<evidence type="ECO:0000256" key="1">
    <source>
        <dbReference type="ARBA" id="ARBA00000815"/>
    </source>
</evidence>
<keyword evidence="4" id="KW-0479">Metal-binding</keyword>
<dbReference type="EMBL" id="FN649760">
    <property type="protein sequence ID" value="CBN75751.1"/>
    <property type="molecule type" value="Genomic_DNA"/>
</dbReference>
<organism evidence="10 11">
    <name type="scientific">Ectocarpus siliculosus</name>
    <name type="common">Brown alga</name>
    <name type="synonym">Conferva siliculosa</name>
    <dbReference type="NCBI Taxonomy" id="2880"/>
    <lineage>
        <taxon>Eukaryota</taxon>
        <taxon>Sar</taxon>
        <taxon>Stramenopiles</taxon>
        <taxon>Ochrophyta</taxon>
        <taxon>PX clade</taxon>
        <taxon>Phaeophyceae</taxon>
        <taxon>Ectocarpales</taxon>
        <taxon>Ectocarpaceae</taxon>
        <taxon>Ectocarpus</taxon>
    </lineage>
</organism>
<sequence>MARRWGGRNRGRDTVVVDTAAAAAAAAVEVRSSTPLREGPRRGGSRRRGPGWLFRRPDRAGGRSSGIWGTKDSFRPGGSVLKKKEESVASANIQAFGGPGAYGNPFPSFAGPPGLGGGQQDGPTPDLAGPGAPEVISVDGSIVMVLKPNDLAKKKRKFKQDGANKLQVIATFDHCLTAFHAKDGKTPCLKTTDALEQNQHVMLPEAAKKVRFLRSDFKRRMDEGGKTMTPDERVAALEDNLRKVYSVVAMEGGVHMNSIGPAIESQLDGIPLREGVDDMTAALAWRAIPLTIFCAGYGNVAMEVLRRGSPKITGPGGVFTPHLRLVANFFRPDDTMTIIGMYDTVPLIHEAKKSGATLLEFLRGVRQENAFSARSNVLLLGAELSDIGLGNGLPGVEERITVGFLKLDGHVLDKLPRYAQAYDVVILGDGDMSYANEILHEVVG</sequence>
<evidence type="ECO:0000313" key="10">
    <source>
        <dbReference type="EMBL" id="CBN75751.1"/>
    </source>
</evidence>
<feature type="region of interest" description="Disordered" evidence="9">
    <location>
        <begin position="103"/>
        <end position="129"/>
    </location>
</feature>
<dbReference type="GO" id="GO:0000287">
    <property type="term" value="F:magnesium ion binding"/>
    <property type="evidence" value="ECO:0007669"/>
    <property type="project" value="InterPro"/>
</dbReference>
<reference evidence="10 11" key="1">
    <citation type="journal article" date="2010" name="Nature">
        <title>The Ectocarpus genome and the independent evolution of multicellularity in brown algae.</title>
        <authorList>
            <person name="Cock J.M."/>
            <person name="Sterck L."/>
            <person name="Rouze P."/>
            <person name="Scornet D."/>
            <person name="Allen A.E."/>
            <person name="Amoutzias G."/>
            <person name="Anthouard V."/>
            <person name="Artiguenave F."/>
            <person name="Aury J.M."/>
            <person name="Badger J.H."/>
            <person name="Beszteri B."/>
            <person name="Billiau K."/>
            <person name="Bonnet E."/>
            <person name="Bothwell J.H."/>
            <person name="Bowler C."/>
            <person name="Boyen C."/>
            <person name="Brownlee C."/>
            <person name="Carrano C.J."/>
            <person name="Charrier B."/>
            <person name="Cho G.Y."/>
            <person name="Coelho S.M."/>
            <person name="Collen J."/>
            <person name="Corre E."/>
            <person name="Da Silva C."/>
            <person name="Delage L."/>
            <person name="Delaroque N."/>
            <person name="Dittami S.M."/>
            <person name="Doulbeau S."/>
            <person name="Elias M."/>
            <person name="Farnham G."/>
            <person name="Gachon C.M."/>
            <person name="Gschloessl B."/>
            <person name="Heesch S."/>
            <person name="Jabbari K."/>
            <person name="Jubin C."/>
            <person name="Kawai H."/>
            <person name="Kimura K."/>
            <person name="Kloareg B."/>
            <person name="Kupper F.C."/>
            <person name="Lang D."/>
            <person name="Le Bail A."/>
            <person name="Leblanc C."/>
            <person name="Lerouge P."/>
            <person name="Lohr M."/>
            <person name="Lopez P.J."/>
            <person name="Martens C."/>
            <person name="Maumus F."/>
            <person name="Michel G."/>
            <person name="Miranda-Saavedra D."/>
            <person name="Morales J."/>
            <person name="Moreau H."/>
            <person name="Motomura T."/>
            <person name="Nagasato C."/>
            <person name="Napoli C.A."/>
            <person name="Nelson D.R."/>
            <person name="Nyvall-Collen P."/>
            <person name="Peters A.F."/>
            <person name="Pommier C."/>
            <person name="Potin P."/>
            <person name="Poulain J."/>
            <person name="Quesneville H."/>
            <person name="Read B."/>
            <person name="Rensing S.A."/>
            <person name="Ritter A."/>
            <person name="Rousvoal S."/>
            <person name="Samanta M."/>
            <person name="Samson G."/>
            <person name="Schroeder D.C."/>
            <person name="Segurens B."/>
            <person name="Strittmatter M."/>
            <person name="Tonon T."/>
            <person name="Tregear J.W."/>
            <person name="Valentin K."/>
            <person name="von Dassow P."/>
            <person name="Yamagishi T."/>
            <person name="Van de Peer Y."/>
            <person name="Wincker P."/>
        </authorList>
    </citation>
    <scope>NUCLEOTIDE SEQUENCE [LARGE SCALE GENOMIC DNA]</scope>
    <source>
        <strain evidence="11">Ec32 / CCAP1310/4</strain>
    </source>
</reference>
<comment type="catalytic activity">
    <reaction evidence="1">
        <text>a ribonucleoside 5'-phosphate + H2O = a ribonucleoside + phosphate</text>
        <dbReference type="Rhea" id="RHEA:12484"/>
        <dbReference type="ChEBI" id="CHEBI:15377"/>
        <dbReference type="ChEBI" id="CHEBI:18254"/>
        <dbReference type="ChEBI" id="CHEBI:43474"/>
        <dbReference type="ChEBI" id="CHEBI:58043"/>
        <dbReference type="EC" id="3.1.3.5"/>
    </reaction>
</comment>
<dbReference type="eggNOG" id="KOG3128">
    <property type="taxonomic scope" value="Eukaryota"/>
</dbReference>
<dbReference type="OrthoDB" id="10014216at2759"/>
<keyword evidence="6" id="KW-0378">Hydrolase</keyword>
<dbReference type="STRING" id="2880.D8LGH6"/>
<feature type="region of interest" description="Disordered" evidence="9">
    <location>
        <begin position="26"/>
        <end position="72"/>
    </location>
</feature>
<keyword evidence="7" id="KW-0460">Magnesium</keyword>
<evidence type="ECO:0000256" key="5">
    <source>
        <dbReference type="ARBA" id="ARBA00022741"/>
    </source>
</evidence>
<dbReference type="EC" id="3.1.3.5" evidence="3"/>
<keyword evidence="11" id="KW-1185">Reference proteome</keyword>
<evidence type="ECO:0000256" key="6">
    <source>
        <dbReference type="ARBA" id="ARBA00022801"/>
    </source>
</evidence>
<proteinExistence type="inferred from homology"/>
<dbReference type="PANTHER" id="PTHR13045">
    <property type="entry name" value="5'-NUCLEOTIDASE"/>
    <property type="match status" value="1"/>
</dbReference>
<dbReference type="Proteomes" id="UP000002630">
    <property type="component" value="Unassembled WGS sequence"/>
</dbReference>
<evidence type="ECO:0000256" key="7">
    <source>
        <dbReference type="ARBA" id="ARBA00022842"/>
    </source>
</evidence>
<gene>
    <name evidence="10" type="ORF">Esi_0167_0081</name>
</gene>
<dbReference type="Gene3D" id="1.10.150.340">
    <property type="entry name" value="Pyrimidine 5'-nucleotidase (UMPH-1), N-terminal domain"/>
    <property type="match status" value="1"/>
</dbReference>
<dbReference type="Gene3D" id="3.40.50.1000">
    <property type="entry name" value="HAD superfamily/HAD-like"/>
    <property type="match status" value="1"/>
</dbReference>
<evidence type="ECO:0000256" key="2">
    <source>
        <dbReference type="ARBA" id="ARBA00008389"/>
    </source>
</evidence>
<dbReference type="GO" id="GO:0000166">
    <property type="term" value="F:nucleotide binding"/>
    <property type="evidence" value="ECO:0007669"/>
    <property type="project" value="UniProtKB-KW"/>
</dbReference>
<dbReference type="InterPro" id="IPR023214">
    <property type="entry name" value="HAD_sf"/>
</dbReference>
<evidence type="ECO:0000256" key="8">
    <source>
        <dbReference type="ARBA" id="ARBA00023080"/>
    </source>
</evidence>
<dbReference type="PANTHER" id="PTHR13045:SF0">
    <property type="entry name" value="7-METHYLGUANOSINE PHOSPHATE-SPECIFIC 5'-NUCLEOTIDASE"/>
    <property type="match status" value="1"/>
</dbReference>
<dbReference type="InterPro" id="IPR036412">
    <property type="entry name" value="HAD-like_sf"/>
</dbReference>